<evidence type="ECO:0000259" key="2">
    <source>
        <dbReference type="Pfam" id="PF00582"/>
    </source>
</evidence>
<dbReference type="EMBL" id="BAABIW010000026">
    <property type="protein sequence ID" value="GAA5035095.1"/>
    <property type="molecule type" value="Genomic_DNA"/>
</dbReference>
<feature type="domain" description="UspA" evidence="2">
    <location>
        <begin position="150"/>
        <end position="294"/>
    </location>
</feature>
<dbReference type="CDD" id="cd00293">
    <property type="entry name" value="USP-like"/>
    <property type="match status" value="1"/>
</dbReference>
<dbReference type="RefSeq" id="WP_345508961.1">
    <property type="nucleotide sequence ID" value="NZ_BAABIW010000026.1"/>
</dbReference>
<dbReference type="PANTHER" id="PTHR46268:SF6">
    <property type="entry name" value="UNIVERSAL STRESS PROTEIN UP12"/>
    <property type="match status" value="1"/>
</dbReference>
<protein>
    <submittedName>
        <fullName evidence="3">Universal stress protein</fullName>
    </submittedName>
</protein>
<dbReference type="PRINTS" id="PR01438">
    <property type="entry name" value="UNVRSLSTRESS"/>
</dbReference>
<comment type="similarity">
    <text evidence="1">Belongs to the universal stress protein A family.</text>
</comment>
<dbReference type="InterPro" id="IPR006016">
    <property type="entry name" value="UspA"/>
</dbReference>
<reference evidence="4" key="1">
    <citation type="journal article" date="2019" name="Int. J. Syst. Evol. Microbiol.">
        <title>The Global Catalogue of Microorganisms (GCM) 10K type strain sequencing project: providing services to taxonomists for standard genome sequencing and annotation.</title>
        <authorList>
            <consortium name="The Broad Institute Genomics Platform"/>
            <consortium name="The Broad Institute Genome Sequencing Center for Infectious Disease"/>
            <person name="Wu L."/>
            <person name="Ma J."/>
        </authorList>
    </citation>
    <scope>NUCLEOTIDE SEQUENCE [LARGE SCALE GENOMIC DNA]</scope>
    <source>
        <strain evidence="4">JCM 17687</strain>
    </source>
</reference>
<evidence type="ECO:0000256" key="1">
    <source>
        <dbReference type="ARBA" id="ARBA00008791"/>
    </source>
</evidence>
<evidence type="ECO:0000313" key="3">
    <source>
        <dbReference type="EMBL" id="GAA5035095.1"/>
    </source>
</evidence>
<evidence type="ECO:0000313" key="4">
    <source>
        <dbReference type="Proteomes" id="UP001500427"/>
    </source>
</evidence>
<feature type="domain" description="UspA" evidence="2">
    <location>
        <begin position="2"/>
        <end position="137"/>
    </location>
</feature>
<dbReference type="Pfam" id="PF00582">
    <property type="entry name" value="Usp"/>
    <property type="match status" value="2"/>
</dbReference>
<keyword evidence="4" id="KW-1185">Reference proteome</keyword>
<comment type="caution">
    <text evidence="3">The sequence shown here is derived from an EMBL/GenBank/DDBJ whole genome shotgun (WGS) entry which is preliminary data.</text>
</comment>
<gene>
    <name evidence="3" type="ORF">GCM10023258_36610</name>
</gene>
<dbReference type="Gene3D" id="3.40.50.12370">
    <property type="match status" value="1"/>
</dbReference>
<dbReference type="PANTHER" id="PTHR46268">
    <property type="entry name" value="STRESS RESPONSE PROTEIN NHAX"/>
    <property type="match status" value="1"/>
</dbReference>
<accession>A0ABP9JKM6</accession>
<dbReference type="InterPro" id="IPR006015">
    <property type="entry name" value="Universal_stress_UspA"/>
</dbReference>
<name>A0ABP9JKM6_9MICO</name>
<sequence length="299" mass="30994">MPIVVAYTAGDSGTSALELASVLSRSTGEPLVVAVVVTTPHAAGAPQFVDGDYLAPLTQWANSVLDTARERMPSGVAASFEVHRSSSIPGGLLELAARSKASALVIGSSSKGPLGRISLGSVTDRLVHSAPLPVVLAPLGFRAGPSARIRRVSIGYGGSKDGGHVAVAGARLAESLGAAARVVTFAVRPPKRFFGGVEESADELVIDRWVTRMKDALVRQVGELAPGRLADRLARSLVVGDGVSWAHAIWDVEWADGDLLVVGPSSSAPAARIFLGSRASKIVRSAPVPVYLVPAPRRH</sequence>
<dbReference type="SUPFAM" id="SSF52402">
    <property type="entry name" value="Adenine nucleotide alpha hydrolases-like"/>
    <property type="match status" value="2"/>
</dbReference>
<organism evidence="3 4">
    <name type="scientific">Terrabacter aeriphilus</name>
    <dbReference type="NCBI Taxonomy" id="515662"/>
    <lineage>
        <taxon>Bacteria</taxon>
        <taxon>Bacillati</taxon>
        <taxon>Actinomycetota</taxon>
        <taxon>Actinomycetes</taxon>
        <taxon>Micrococcales</taxon>
        <taxon>Intrasporangiaceae</taxon>
        <taxon>Terrabacter</taxon>
    </lineage>
</organism>
<proteinExistence type="inferred from homology"/>
<dbReference type="Proteomes" id="UP001500427">
    <property type="component" value="Unassembled WGS sequence"/>
</dbReference>